<protein>
    <recommendedName>
        <fullName evidence="8">CASP-like protein</fullName>
    </recommendedName>
</protein>
<comment type="subcellular location">
    <subcellularLocation>
        <location evidence="1 8">Cell membrane</location>
        <topology evidence="1 8">Multi-pass membrane protein</topology>
    </subcellularLocation>
</comment>
<keyword evidence="5 8" id="KW-0812">Transmembrane</keyword>
<accession>A0A200R3W7</accession>
<comment type="subunit">
    <text evidence="3 8">Homodimer and heterodimers.</text>
</comment>
<dbReference type="EMBL" id="MVGT01000438">
    <property type="protein sequence ID" value="OVA17414.1"/>
    <property type="molecule type" value="Genomic_DNA"/>
</dbReference>
<feature type="transmembrane region" description="Helical" evidence="8">
    <location>
        <begin position="98"/>
        <end position="122"/>
    </location>
</feature>
<keyword evidence="6 8" id="KW-1133">Transmembrane helix</keyword>
<dbReference type="PANTHER" id="PTHR36488">
    <property type="entry name" value="CASP-LIKE PROTEIN 1U1"/>
    <property type="match status" value="1"/>
</dbReference>
<dbReference type="OMA" id="WVIFTAN"/>
<dbReference type="Pfam" id="PF04535">
    <property type="entry name" value="CASP_dom"/>
    <property type="match status" value="1"/>
</dbReference>
<dbReference type="STRING" id="56857.A0A200R3W7"/>
<comment type="caution">
    <text evidence="10">The sequence shown here is derived from an EMBL/GenBank/DDBJ whole genome shotgun (WGS) entry which is preliminary data.</text>
</comment>
<evidence type="ECO:0000256" key="3">
    <source>
        <dbReference type="ARBA" id="ARBA00011489"/>
    </source>
</evidence>
<dbReference type="InParanoid" id="A0A200R3W7"/>
<name>A0A200R3W7_MACCD</name>
<keyword evidence="7 8" id="KW-0472">Membrane</keyword>
<gene>
    <name evidence="10" type="ORF">BVC80_1837g231</name>
</gene>
<reference evidence="10 11" key="1">
    <citation type="journal article" date="2017" name="Mol. Plant">
        <title>The Genome of Medicinal Plant Macleaya cordata Provides New Insights into Benzylisoquinoline Alkaloids Metabolism.</title>
        <authorList>
            <person name="Liu X."/>
            <person name="Liu Y."/>
            <person name="Huang P."/>
            <person name="Ma Y."/>
            <person name="Qing Z."/>
            <person name="Tang Q."/>
            <person name="Cao H."/>
            <person name="Cheng P."/>
            <person name="Zheng Y."/>
            <person name="Yuan Z."/>
            <person name="Zhou Y."/>
            <person name="Liu J."/>
            <person name="Tang Z."/>
            <person name="Zhuo Y."/>
            <person name="Zhang Y."/>
            <person name="Yu L."/>
            <person name="Huang J."/>
            <person name="Yang P."/>
            <person name="Peng Q."/>
            <person name="Zhang J."/>
            <person name="Jiang W."/>
            <person name="Zhang Z."/>
            <person name="Lin K."/>
            <person name="Ro D.K."/>
            <person name="Chen X."/>
            <person name="Xiong X."/>
            <person name="Shang Y."/>
            <person name="Huang S."/>
            <person name="Zeng J."/>
        </authorList>
    </citation>
    <scope>NUCLEOTIDE SEQUENCE [LARGE SCALE GENOMIC DNA]</scope>
    <source>
        <strain evidence="11">cv. BLH2017</strain>
        <tissue evidence="10">Root</tissue>
    </source>
</reference>
<keyword evidence="4 8" id="KW-1003">Cell membrane</keyword>
<sequence>METNQANVEQKLALKMRRGFLVRQTLLRILGVAITLTAIGLMVTSKQTLEIFTIKFYAKYNYSPAFKYFVGANIVAVIMSMLSLLLHCVYRHPPYYAVFVSDFIATVLGVSGFAAASAIGYLGRYGNTHTYWNPICDTMDKFCKRVTISLILSGVGLIISVILTLWSAFRISTKGKVPVSM</sequence>
<feature type="transmembrane region" description="Helical" evidence="8">
    <location>
        <begin position="148"/>
        <end position="169"/>
    </location>
</feature>
<feature type="transmembrane region" description="Helical" evidence="8">
    <location>
        <begin position="25"/>
        <end position="45"/>
    </location>
</feature>
<organism evidence="10 11">
    <name type="scientific">Macleaya cordata</name>
    <name type="common">Five-seeded plume-poppy</name>
    <name type="synonym">Bocconia cordata</name>
    <dbReference type="NCBI Taxonomy" id="56857"/>
    <lineage>
        <taxon>Eukaryota</taxon>
        <taxon>Viridiplantae</taxon>
        <taxon>Streptophyta</taxon>
        <taxon>Embryophyta</taxon>
        <taxon>Tracheophyta</taxon>
        <taxon>Spermatophyta</taxon>
        <taxon>Magnoliopsida</taxon>
        <taxon>Ranunculales</taxon>
        <taxon>Papaveraceae</taxon>
        <taxon>Papaveroideae</taxon>
        <taxon>Macleaya</taxon>
    </lineage>
</organism>
<evidence type="ECO:0000256" key="2">
    <source>
        <dbReference type="ARBA" id="ARBA00007651"/>
    </source>
</evidence>
<comment type="similarity">
    <text evidence="2 8">Belongs to the Casparian strip membrane proteins (CASP) family.</text>
</comment>
<evidence type="ECO:0000313" key="10">
    <source>
        <dbReference type="EMBL" id="OVA17414.1"/>
    </source>
</evidence>
<evidence type="ECO:0000256" key="6">
    <source>
        <dbReference type="ARBA" id="ARBA00022989"/>
    </source>
</evidence>
<dbReference type="GO" id="GO:0005886">
    <property type="term" value="C:plasma membrane"/>
    <property type="evidence" value="ECO:0007669"/>
    <property type="project" value="UniProtKB-SubCell"/>
</dbReference>
<evidence type="ECO:0000256" key="5">
    <source>
        <dbReference type="ARBA" id="ARBA00022692"/>
    </source>
</evidence>
<dbReference type="Proteomes" id="UP000195402">
    <property type="component" value="Unassembled WGS sequence"/>
</dbReference>
<evidence type="ECO:0000256" key="1">
    <source>
        <dbReference type="ARBA" id="ARBA00004651"/>
    </source>
</evidence>
<dbReference type="PANTHER" id="PTHR36488:SF8">
    <property type="entry name" value="CASP-LIKE PROTEIN 1U1"/>
    <property type="match status" value="1"/>
</dbReference>
<feature type="domain" description="Casparian strip membrane protein" evidence="9">
    <location>
        <begin position="23"/>
        <end position="157"/>
    </location>
</feature>
<evidence type="ECO:0000256" key="4">
    <source>
        <dbReference type="ARBA" id="ARBA00022475"/>
    </source>
</evidence>
<dbReference type="AlphaFoldDB" id="A0A200R3W7"/>
<dbReference type="NCBIfam" id="TIGR01569">
    <property type="entry name" value="A_tha_TIGR01569"/>
    <property type="match status" value="1"/>
</dbReference>
<dbReference type="InterPro" id="IPR006702">
    <property type="entry name" value="CASP_dom"/>
</dbReference>
<dbReference type="InterPro" id="IPR044173">
    <property type="entry name" value="CASPL"/>
</dbReference>
<dbReference type="OrthoDB" id="1904499at2759"/>
<dbReference type="InterPro" id="IPR006459">
    <property type="entry name" value="CASP/CASPL"/>
</dbReference>
<evidence type="ECO:0000313" key="11">
    <source>
        <dbReference type="Proteomes" id="UP000195402"/>
    </source>
</evidence>
<evidence type="ECO:0000259" key="9">
    <source>
        <dbReference type="Pfam" id="PF04535"/>
    </source>
</evidence>
<evidence type="ECO:0000256" key="8">
    <source>
        <dbReference type="RuleBase" id="RU361233"/>
    </source>
</evidence>
<feature type="transmembrane region" description="Helical" evidence="8">
    <location>
        <begin position="65"/>
        <end position="86"/>
    </location>
</feature>
<proteinExistence type="inferred from homology"/>
<evidence type="ECO:0000256" key="7">
    <source>
        <dbReference type="ARBA" id="ARBA00023136"/>
    </source>
</evidence>
<keyword evidence="11" id="KW-1185">Reference proteome</keyword>